<evidence type="ECO:0000313" key="2">
    <source>
        <dbReference type="Proteomes" id="UP000247727"/>
    </source>
</evidence>
<dbReference type="AlphaFoldDB" id="A0A318U083"/>
<proteinExistence type="predicted"/>
<dbReference type="EMBL" id="QJTK01000008">
    <property type="protein sequence ID" value="PYF09531.1"/>
    <property type="molecule type" value="Genomic_DNA"/>
</dbReference>
<dbReference type="Proteomes" id="UP000247727">
    <property type="component" value="Unassembled WGS sequence"/>
</dbReference>
<reference evidence="1 2" key="1">
    <citation type="submission" date="2018-06" db="EMBL/GenBank/DDBJ databases">
        <title>Genomic Encyclopedia of Type Strains, Phase III (KMG-III): the genomes of soil and plant-associated and newly described type strains.</title>
        <authorList>
            <person name="Whitman W."/>
        </authorList>
    </citation>
    <scope>NUCLEOTIDE SEQUENCE [LARGE SCALE GENOMIC DNA]</scope>
    <source>
        <strain evidence="1 2">JA737</strain>
    </source>
</reference>
<accession>A0A318U083</accession>
<gene>
    <name evidence="1" type="ORF">C8J30_108107</name>
</gene>
<name>A0A318U083_9RHOB</name>
<dbReference type="OrthoDB" id="7689895at2"/>
<protein>
    <submittedName>
        <fullName evidence="1">Uncharacterized protein</fullName>
    </submittedName>
</protein>
<keyword evidence="2" id="KW-1185">Reference proteome</keyword>
<sequence length="116" mass="13238">MQLKPPADELAEIRAEIARLRAREGELRALLLHDAAMPKIGRFHKVDLVTNRQRVFDPRLLPEEIRLDPAYTREKVTRVLRATRKGPTTQAETVELPALAPRIALRARLFAGQHPH</sequence>
<comment type="caution">
    <text evidence="1">The sequence shown here is derived from an EMBL/GenBank/DDBJ whole genome shotgun (WGS) entry which is preliminary data.</text>
</comment>
<dbReference type="RefSeq" id="WP_146227899.1">
    <property type="nucleotide sequence ID" value="NZ_QJTK01000008.1"/>
</dbReference>
<organism evidence="1 2">
    <name type="scientific">Rhodobacter viridis</name>
    <dbReference type="NCBI Taxonomy" id="1054202"/>
    <lineage>
        <taxon>Bacteria</taxon>
        <taxon>Pseudomonadati</taxon>
        <taxon>Pseudomonadota</taxon>
        <taxon>Alphaproteobacteria</taxon>
        <taxon>Rhodobacterales</taxon>
        <taxon>Rhodobacter group</taxon>
        <taxon>Rhodobacter</taxon>
    </lineage>
</organism>
<evidence type="ECO:0000313" key="1">
    <source>
        <dbReference type="EMBL" id="PYF09531.1"/>
    </source>
</evidence>